<dbReference type="PANTHER" id="PTHR44757">
    <property type="entry name" value="DIGUANYLATE CYCLASE DGCP"/>
    <property type="match status" value="1"/>
</dbReference>
<dbReference type="Pfam" id="PF07238">
    <property type="entry name" value="PilZ"/>
    <property type="match status" value="1"/>
</dbReference>
<dbReference type="InterPro" id="IPR000160">
    <property type="entry name" value="GGDEF_dom"/>
</dbReference>
<dbReference type="InterPro" id="IPR043128">
    <property type="entry name" value="Rev_trsase/Diguanyl_cyclase"/>
</dbReference>
<dbReference type="CDD" id="cd01949">
    <property type="entry name" value="GGDEF"/>
    <property type="match status" value="1"/>
</dbReference>
<dbReference type="PROSITE" id="PS50113">
    <property type="entry name" value="PAC"/>
    <property type="match status" value="1"/>
</dbReference>
<evidence type="ECO:0000259" key="3">
    <source>
        <dbReference type="PROSITE" id="PS50887"/>
    </source>
</evidence>
<dbReference type="SUPFAM" id="SSF141868">
    <property type="entry name" value="EAL domain-like"/>
    <property type="match status" value="1"/>
</dbReference>
<dbReference type="NCBIfam" id="TIGR00254">
    <property type="entry name" value="GGDEF"/>
    <property type="match status" value="1"/>
</dbReference>
<gene>
    <name evidence="4" type="ORF">BV87_05970</name>
</gene>
<dbReference type="InterPro" id="IPR052155">
    <property type="entry name" value="Biofilm_reg_signaling"/>
</dbReference>
<dbReference type="InterPro" id="IPR029787">
    <property type="entry name" value="Nucleotide_cyclase"/>
</dbReference>
<dbReference type="PROSITE" id="PS50887">
    <property type="entry name" value="GGDEF"/>
    <property type="match status" value="1"/>
</dbReference>
<dbReference type="Pfam" id="PF00563">
    <property type="entry name" value="EAL"/>
    <property type="match status" value="1"/>
</dbReference>
<evidence type="ECO:0000259" key="1">
    <source>
        <dbReference type="PROSITE" id="PS50113"/>
    </source>
</evidence>
<feature type="domain" description="EAL" evidence="2">
    <location>
        <begin position="320"/>
        <end position="571"/>
    </location>
</feature>
<feature type="domain" description="PAC" evidence="1">
    <location>
        <begin position="93"/>
        <end position="146"/>
    </location>
</feature>
<dbReference type="SUPFAM" id="SSF55073">
    <property type="entry name" value="Nucleotide cyclase"/>
    <property type="match status" value="1"/>
</dbReference>
<dbReference type="Gene3D" id="3.30.70.270">
    <property type="match status" value="1"/>
</dbReference>
<accession>A0A2D1QZF2</accession>
<reference evidence="4 5" key="1">
    <citation type="submission" date="2017-04" db="EMBL/GenBank/DDBJ databases">
        <title>Characterization, genome and methylation analysis of a phthalic acid esters degrading strain Sphingobium yanoikuyae SHJ.</title>
        <authorList>
            <person name="Feng L."/>
        </authorList>
    </citation>
    <scope>NUCLEOTIDE SEQUENCE [LARGE SCALE GENOMIC DNA]</scope>
    <source>
        <strain evidence="4 5">SHJ</strain>
    </source>
</reference>
<dbReference type="SUPFAM" id="SSF141371">
    <property type="entry name" value="PilZ domain-like"/>
    <property type="match status" value="1"/>
</dbReference>
<dbReference type="Gene3D" id="3.30.450.20">
    <property type="entry name" value="PAS domain"/>
    <property type="match status" value="1"/>
</dbReference>
<evidence type="ECO:0000313" key="5">
    <source>
        <dbReference type="Proteomes" id="UP000037029"/>
    </source>
</evidence>
<dbReference type="SMART" id="SM00052">
    <property type="entry name" value="EAL"/>
    <property type="match status" value="1"/>
</dbReference>
<dbReference type="InterPro" id="IPR009875">
    <property type="entry name" value="PilZ_domain"/>
</dbReference>
<dbReference type="Pfam" id="PF00990">
    <property type="entry name" value="GGDEF"/>
    <property type="match status" value="1"/>
</dbReference>
<dbReference type="GO" id="GO:0035438">
    <property type="term" value="F:cyclic-di-GMP binding"/>
    <property type="evidence" value="ECO:0007669"/>
    <property type="project" value="InterPro"/>
</dbReference>
<evidence type="ECO:0000313" key="4">
    <source>
        <dbReference type="EMBL" id="ATP17974.1"/>
    </source>
</evidence>
<dbReference type="PROSITE" id="PS50883">
    <property type="entry name" value="EAL"/>
    <property type="match status" value="1"/>
</dbReference>
<proteinExistence type="predicted"/>
<dbReference type="SMART" id="SM00267">
    <property type="entry name" value="GGDEF"/>
    <property type="match status" value="1"/>
</dbReference>
<sequence length="700" mass="77187">MVLRSPRPLMATQAALTDGQASRLLEKYEESGAGWFWETGIDGSLNYLSSKVSRAMAGSGISPKSLTDLVDNEASLAEEASERSLSFYLTSRLPFEGLVLKSKGQHDVWWSITGEPSHDEVGRFRGFVGFALDLTDQKNSEIKLLQLARFDSLTNLANRDTMRQALENSIMSSVHRKHRCSTMILDLDRFKFVNDTFGHLVGDQLLKSVSERLVKIIAGRGQVGRLGGDEFQIVFADICEQDRLSSIAIDIIHSLSQPYLIQSHLVTIGTSIGIAISDYDQRSAIDMVRDADLALYSAKAAGRGAYRFFATEMHEQALLRQQIEEDMRRAIERGEFHLVYQPVVHTVTGHLVGFEALVRWTHPTQGIISPGIFIPIAEESGIITELGEWVLRNACLEASKWPENISVAVNISPVQFSSQSLPSLAASAIAYAGISANRLELEITEGALLNDTAKTRSAITSLKMLGVKISLDDFGTGFSSLGYLKSIPFDKIKIDQSFVKGATVPGNNNVHIIKAIVGLAGDLGMVTTAEGVETEDQLALIRELGCTLIQGYIYGRPMDAAAALERTKSETAIADGYMVDRAERRRIIRAGRIITDSANEAVRMRNLSRTGAMVETDLKLQVDDHVWLEIGMPAPLEAVVRWTENGRAGVKFMQAINLDEVLQTKSKSEFSTFVPQYLSQQSVAQYADKERLTPKALLRR</sequence>
<dbReference type="PANTHER" id="PTHR44757:SF2">
    <property type="entry name" value="BIOFILM ARCHITECTURE MAINTENANCE PROTEIN MBAA"/>
    <property type="match status" value="1"/>
</dbReference>
<dbReference type="EMBL" id="CP020925">
    <property type="protein sequence ID" value="ATP17974.1"/>
    <property type="molecule type" value="Genomic_DNA"/>
</dbReference>
<organism evidence="4 5">
    <name type="scientific">Sphingobium yanoikuyae</name>
    <name type="common">Sphingomonas yanoikuyae</name>
    <dbReference type="NCBI Taxonomy" id="13690"/>
    <lineage>
        <taxon>Bacteria</taxon>
        <taxon>Pseudomonadati</taxon>
        <taxon>Pseudomonadota</taxon>
        <taxon>Alphaproteobacteria</taxon>
        <taxon>Sphingomonadales</taxon>
        <taxon>Sphingomonadaceae</taxon>
        <taxon>Sphingobium</taxon>
    </lineage>
</organism>
<dbReference type="CDD" id="cd01948">
    <property type="entry name" value="EAL"/>
    <property type="match status" value="1"/>
</dbReference>
<dbReference type="Proteomes" id="UP000037029">
    <property type="component" value="Chromosome"/>
</dbReference>
<evidence type="ECO:0000259" key="2">
    <source>
        <dbReference type="PROSITE" id="PS50883"/>
    </source>
</evidence>
<dbReference type="InterPro" id="IPR001633">
    <property type="entry name" value="EAL_dom"/>
</dbReference>
<evidence type="ECO:0008006" key="6">
    <source>
        <dbReference type="Google" id="ProtNLM"/>
    </source>
</evidence>
<name>A0A2D1QZF2_SPHYA</name>
<protein>
    <recommendedName>
        <fullName evidence="6">EAL domain-containing protein</fullName>
    </recommendedName>
</protein>
<dbReference type="AlphaFoldDB" id="A0A2D1QZF2"/>
<feature type="domain" description="GGDEF" evidence="3">
    <location>
        <begin position="178"/>
        <end position="311"/>
    </location>
</feature>
<dbReference type="InterPro" id="IPR035919">
    <property type="entry name" value="EAL_sf"/>
</dbReference>
<dbReference type="InterPro" id="IPR000700">
    <property type="entry name" value="PAS-assoc_C"/>
</dbReference>
<dbReference type="Gene3D" id="3.20.20.450">
    <property type="entry name" value="EAL domain"/>
    <property type="match status" value="1"/>
</dbReference>